<dbReference type="AlphaFoldDB" id="A0A0R0BUI3"/>
<dbReference type="Gene3D" id="3.40.50.720">
    <property type="entry name" value="NAD(P)-binding Rossmann-like Domain"/>
    <property type="match status" value="1"/>
</dbReference>
<evidence type="ECO:0000313" key="3">
    <source>
        <dbReference type="EMBL" id="KRG60841.1"/>
    </source>
</evidence>
<dbReference type="InterPro" id="IPR051450">
    <property type="entry name" value="Gfo/Idh/MocA_Oxidoreductases"/>
</dbReference>
<dbReference type="EMBL" id="LDJH01000002">
    <property type="protein sequence ID" value="KRG60841.1"/>
    <property type="molecule type" value="Genomic_DNA"/>
</dbReference>
<evidence type="ECO:0000259" key="1">
    <source>
        <dbReference type="Pfam" id="PF01408"/>
    </source>
</evidence>
<comment type="caution">
    <text evidence="3">The sequence shown here is derived from an EMBL/GenBank/DDBJ whole genome shotgun (WGS) entry which is preliminary data.</text>
</comment>
<dbReference type="SUPFAM" id="SSF51735">
    <property type="entry name" value="NAD(P)-binding Rossmann-fold domains"/>
    <property type="match status" value="1"/>
</dbReference>
<reference evidence="3 4" key="1">
    <citation type="submission" date="2015-05" db="EMBL/GenBank/DDBJ databases">
        <title>Genome sequencing and analysis of members of genus Stenotrophomonas.</title>
        <authorList>
            <person name="Patil P.P."/>
            <person name="Midha S."/>
            <person name="Patil P.B."/>
        </authorList>
    </citation>
    <scope>NUCLEOTIDE SEQUENCE [LARGE SCALE GENOMIC DNA]</scope>
    <source>
        <strain evidence="3 4">DSM 17805</strain>
    </source>
</reference>
<dbReference type="InterPro" id="IPR036291">
    <property type="entry name" value="NAD(P)-bd_dom_sf"/>
</dbReference>
<dbReference type="PANTHER" id="PTHR43377">
    <property type="entry name" value="BILIVERDIN REDUCTASE A"/>
    <property type="match status" value="1"/>
</dbReference>
<name>A0A0R0BUI3_9GAMM</name>
<dbReference type="PATRIC" id="fig|266128.3.peg.1184"/>
<feature type="domain" description="GFO/IDH/MocA-like oxidoreductase" evidence="2">
    <location>
        <begin position="131"/>
        <end position="267"/>
    </location>
</feature>
<dbReference type="Pfam" id="PF01408">
    <property type="entry name" value="GFO_IDH_MocA"/>
    <property type="match status" value="1"/>
</dbReference>
<dbReference type="InterPro" id="IPR055170">
    <property type="entry name" value="GFO_IDH_MocA-like_dom"/>
</dbReference>
<dbReference type="Pfam" id="PF22725">
    <property type="entry name" value="GFO_IDH_MocA_C3"/>
    <property type="match status" value="1"/>
</dbReference>
<evidence type="ECO:0000259" key="2">
    <source>
        <dbReference type="Pfam" id="PF22725"/>
    </source>
</evidence>
<gene>
    <name evidence="3" type="ORF">ABB25_00605</name>
</gene>
<dbReference type="InterPro" id="IPR000683">
    <property type="entry name" value="Gfo/Idh/MocA-like_OxRdtase_N"/>
</dbReference>
<dbReference type="RefSeq" id="WP_057662537.1">
    <property type="nucleotide sequence ID" value="NZ_LDJH01000002.1"/>
</dbReference>
<protein>
    <submittedName>
        <fullName evidence="3">Oxidoreductase</fullName>
    </submittedName>
</protein>
<proteinExistence type="predicted"/>
<organism evidence="3 4">
    <name type="scientific">Stenotrophomonas koreensis</name>
    <dbReference type="NCBI Taxonomy" id="266128"/>
    <lineage>
        <taxon>Bacteria</taxon>
        <taxon>Pseudomonadati</taxon>
        <taxon>Pseudomonadota</taxon>
        <taxon>Gammaproteobacteria</taxon>
        <taxon>Lysobacterales</taxon>
        <taxon>Lysobacteraceae</taxon>
        <taxon>Stenotrophomonas</taxon>
    </lineage>
</organism>
<dbReference type="Proteomes" id="UP000051254">
    <property type="component" value="Unassembled WGS sequence"/>
</dbReference>
<keyword evidence="4" id="KW-1185">Reference proteome</keyword>
<evidence type="ECO:0000313" key="4">
    <source>
        <dbReference type="Proteomes" id="UP000051254"/>
    </source>
</evidence>
<dbReference type="Gene3D" id="3.30.360.10">
    <property type="entry name" value="Dihydrodipicolinate Reductase, domain 2"/>
    <property type="match status" value="1"/>
</dbReference>
<sequence>MSKLKFTVVGPGLIGKQHIRLIRENPDCELVAIVAPDHAPNHQLALDNSVPIFHELATCLDRMAVDGVIISSPNAFHAEQARLCIEAGIPVLIEKPITASVHEGTMLADMAERRGAKVLVGHHRTYSPVLAQARSIIQSGRLGRLVSVIGSAQFYKPSSYFAAGPWRTQPGGGPILINLIHEVGNLRSLCGEITAVQALASSAVRGYAVEDTVAINLMFANGVLGTFLLSDTAAAARSWEQTSRENPAYPSYPDEDCYFIAGTRGSLAVPTFRLKHYGEGVESSWWEPFEEEQLDIERQEPLACQLQHFVEVIRGNATPLVSAADGLRNLEITEAIARSAATHTLVYT</sequence>
<dbReference type="STRING" id="266128.ABB25_00605"/>
<dbReference type="OrthoDB" id="9774191at2"/>
<accession>A0A0R0BUI3</accession>
<dbReference type="SUPFAM" id="SSF55347">
    <property type="entry name" value="Glyceraldehyde-3-phosphate dehydrogenase-like, C-terminal domain"/>
    <property type="match status" value="1"/>
</dbReference>
<dbReference type="PANTHER" id="PTHR43377:SF8">
    <property type="entry name" value="BLR3664 PROTEIN"/>
    <property type="match status" value="1"/>
</dbReference>
<dbReference type="GO" id="GO:0000166">
    <property type="term" value="F:nucleotide binding"/>
    <property type="evidence" value="ECO:0007669"/>
    <property type="project" value="InterPro"/>
</dbReference>
<feature type="domain" description="Gfo/Idh/MocA-like oxidoreductase N-terminal" evidence="1">
    <location>
        <begin position="5"/>
        <end position="122"/>
    </location>
</feature>